<feature type="domain" description="PD-(D/E)XK endonuclease-like" evidence="1">
    <location>
        <begin position="10"/>
        <end position="309"/>
    </location>
</feature>
<dbReference type="HOGENOM" id="CLU_066805_0_0_0"/>
<dbReference type="Pfam" id="PF12705">
    <property type="entry name" value="PDDEXK_1"/>
    <property type="match status" value="1"/>
</dbReference>
<keyword evidence="3" id="KW-1185">Reference proteome</keyword>
<dbReference type="InterPro" id="IPR011604">
    <property type="entry name" value="PDDEXK-like_dom_sf"/>
</dbReference>
<reference evidence="3" key="2">
    <citation type="submission" date="2012-03" db="EMBL/GenBank/DDBJ databases">
        <title>The complete genome sequence of the pioneer microbe on fresh volcanic deposit, Leptospirillum ferrooxidans strain C2-3.</title>
        <authorList>
            <person name="Fujimura R."/>
            <person name="Sato Y."/>
            <person name="Nishizawa T."/>
            <person name="Nanba K."/>
            <person name="Oshima K."/>
            <person name="Hattori M."/>
            <person name="Kamijo T."/>
            <person name="Ohta H."/>
        </authorList>
    </citation>
    <scope>NUCLEOTIDE SEQUENCE [LARGE SCALE GENOMIC DNA]</scope>
    <source>
        <strain evidence="3">C2-3</strain>
    </source>
</reference>
<dbReference type="OrthoDB" id="9768303at2"/>
<name>I0ILM6_LEPFC</name>
<proteinExistence type="predicted"/>
<dbReference type="KEGG" id="lfc:LFE_0456"/>
<dbReference type="PATRIC" id="fig|1162668.3.peg.536"/>
<sequence length="312" mass="36155">MALLVNSFSYSPSQWGQYETCPRQYWFSRYGSWGGWEKNCSPLTREIYRLKKLSNRYLWSGSRVHEAISSILKSFQAGHEIDPEKEKQKLLFQMRLDFRESKALLPETIPPKGSYRFIEHDDQEMAILDSEWKEIVGKSLATLENFFLSEPWEWIRSLGPDCLIRTDEILESIPFQTDGIDFPVYLSIDLAINDPEGLIILDWKTGKPSPKNHQPQLDLYAYYAVKKFGREPHTIRTGAIYLSNPDRKVSLSSSSQVIFEETHSRIEQHTRTILSKIQDPLNGVAEKEGFTPMPGAYSCKSCFFRRVCEDAY</sequence>
<evidence type="ECO:0000313" key="3">
    <source>
        <dbReference type="Proteomes" id="UP000007382"/>
    </source>
</evidence>
<gene>
    <name evidence="2" type="ordered locus">LFE_0456</name>
</gene>
<accession>I0ILM6</accession>
<dbReference type="STRING" id="1162668.LFE_0456"/>
<organism evidence="2 3">
    <name type="scientific">Leptospirillum ferrooxidans (strain C2-3)</name>
    <dbReference type="NCBI Taxonomy" id="1162668"/>
    <lineage>
        <taxon>Bacteria</taxon>
        <taxon>Pseudomonadati</taxon>
        <taxon>Nitrospirota</taxon>
        <taxon>Nitrospiria</taxon>
        <taxon>Nitrospirales</taxon>
        <taxon>Nitrospiraceae</taxon>
        <taxon>Leptospirillum</taxon>
    </lineage>
</organism>
<dbReference type="eggNOG" id="COG1468">
    <property type="taxonomic scope" value="Bacteria"/>
</dbReference>
<evidence type="ECO:0000259" key="1">
    <source>
        <dbReference type="Pfam" id="PF12705"/>
    </source>
</evidence>
<dbReference type="InterPro" id="IPR038726">
    <property type="entry name" value="PDDEXK_AddAB-type"/>
</dbReference>
<reference evidence="2 3" key="1">
    <citation type="journal article" date="2012" name="J. Bacteriol.">
        <title>Complete Genome Sequence of Leptospirillum ferrooxidans Strain C2-3, Isolated from a Fresh Volcanic Ash Deposit on the Island of Miyake, Japan.</title>
        <authorList>
            <person name="Fujimura R."/>
            <person name="Sato Y."/>
            <person name="Nishizawa T."/>
            <person name="Oshima K."/>
            <person name="Kim S.-W."/>
            <person name="Hattori M."/>
            <person name="Kamijo T."/>
            <person name="Ohta H."/>
        </authorList>
    </citation>
    <scope>NUCLEOTIDE SEQUENCE [LARGE SCALE GENOMIC DNA]</scope>
    <source>
        <strain evidence="2 3">C2-3</strain>
    </source>
</reference>
<dbReference type="Gene3D" id="3.90.320.10">
    <property type="match status" value="1"/>
</dbReference>
<protein>
    <recommendedName>
        <fullName evidence="1">PD-(D/E)XK endonuclease-like domain-containing protein</fullName>
    </recommendedName>
</protein>
<evidence type="ECO:0000313" key="2">
    <source>
        <dbReference type="EMBL" id="BAM06175.1"/>
    </source>
</evidence>
<dbReference type="RefSeq" id="WP_014448668.1">
    <property type="nucleotide sequence ID" value="NC_017094.1"/>
</dbReference>
<dbReference type="Proteomes" id="UP000007382">
    <property type="component" value="Chromosome"/>
</dbReference>
<dbReference type="EMBL" id="AP012342">
    <property type="protein sequence ID" value="BAM06175.1"/>
    <property type="molecule type" value="Genomic_DNA"/>
</dbReference>
<dbReference type="AlphaFoldDB" id="I0ILM6"/>